<dbReference type="AlphaFoldDB" id="A0A2S5AEH4"/>
<sequence>MNALDTYKKGVKNKYEEEKSKEYSDYLLNPSPAKLKRLCALIFEHTTVHLDLAIFKKFFNFNESEDKIRQIMCFDTDKFRPFQNFLLKNTDISQTESLDLIAVLVGFEPRPYRKFRNTDDFEGINGRKIELTTHENTEPILDEPKYESDFGIVKKWSLKKKLLIGTLSLLILASLGFSLKSIFFPTKNGIVWTKDHFVAVDLADLENIDNAQPMNQSLLDDFKKIAVCDTTTFFKNGDKNQPLIWYGKDPSTGEYEYFNQPGLHPVSGRTLKKITPYIIDKYIRTSK</sequence>
<keyword evidence="1" id="KW-0472">Membrane</keyword>
<evidence type="ECO:0000313" key="2">
    <source>
        <dbReference type="EMBL" id="POY40958.1"/>
    </source>
</evidence>
<accession>A0A2S5AEH4</accession>
<organism evidence="2 3">
    <name type="scientific">Flavobacterium alvei</name>
    <dbReference type="NCBI Taxonomy" id="2080416"/>
    <lineage>
        <taxon>Bacteria</taxon>
        <taxon>Pseudomonadati</taxon>
        <taxon>Bacteroidota</taxon>
        <taxon>Flavobacteriia</taxon>
        <taxon>Flavobacteriales</taxon>
        <taxon>Flavobacteriaceae</taxon>
        <taxon>Flavobacterium</taxon>
    </lineage>
</organism>
<dbReference type="Proteomes" id="UP000237310">
    <property type="component" value="Unassembled WGS sequence"/>
</dbReference>
<dbReference type="EMBL" id="PQVG01000001">
    <property type="protein sequence ID" value="POY40958.1"/>
    <property type="molecule type" value="Genomic_DNA"/>
</dbReference>
<keyword evidence="1" id="KW-0812">Transmembrane</keyword>
<keyword evidence="3" id="KW-1185">Reference proteome</keyword>
<proteinExistence type="predicted"/>
<feature type="transmembrane region" description="Helical" evidence="1">
    <location>
        <begin position="162"/>
        <end position="184"/>
    </location>
</feature>
<dbReference type="RefSeq" id="WP_103803824.1">
    <property type="nucleotide sequence ID" value="NZ_PQVG01000001.1"/>
</dbReference>
<evidence type="ECO:0000313" key="3">
    <source>
        <dbReference type="Proteomes" id="UP000237310"/>
    </source>
</evidence>
<name>A0A2S5AEH4_9FLAO</name>
<keyword evidence="1" id="KW-1133">Transmembrane helix</keyword>
<comment type="caution">
    <text evidence="2">The sequence shown here is derived from an EMBL/GenBank/DDBJ whole genome shotgun (WGS) entry which is preliminary data.</text>
</comment>
<protein>
    <submittedName>
        <fullName evidence="2">Uncharacterized protein</fullName>
    </submittedName>
</protein>
<reference evidence="2 3" key="1">
    <citation type="submission" date="2018-01" db="EMBL/GenBank/DDBJ databases">
        <authorList>
            <person name="Gaut B.S."/>
            <person name="Morton B.R."/>
            <person name="Clegg M.T."/>
            <person name="Duvall M.R."/>
        </authorList>
    </citation>
    <scope>NUCLEOTIDE SEQUENCE [LARGE SCALE GENOMIC DNA]</scope>
    <source>
        <strain evidence="2 3">HR-AY</strain>
    </source>
</reference>
<dbReference type="OrthoDB" id="1340494at2"/>
<evidence type="ECO:0000256" key="1">
    <source>
        <dbReference type="SAM" id="Phobius"/>
    </source>
</evidence>
<gene>
    <name evidence="2" type="ORF">C3L50_00050</name>
</gene>